<gene>
    <name evidence="1" type="ORF">VA7868_00392</name>
</gene>
<reference evidence="1 2" key="1">
    <citation type="submission" date="2016-11" db="EMBL/GenBank/DDBJ databases">
        <authorList>
            <person name="Jaros S."/>
            <person name="Januszkiewicz K."/>
            <person name="Wedrychowicz H."/>
        </authorList>
    </citation>
    <scope>NUCLEOTIDE SEQUENCE [LARGE SCALE GENOMIC DNA]</scope>
    <source>
        <strain evidence="1 2">CECT 7868</strain>
    </source>
</reference>
<dbReference type="EMBL" id="FQXZ01000005">
    <property type="protein sequence ID" value="SHH74696.1"/>
    <property type="molecule type" value="Genomic_DNA"/>
</dbReference>
<protein>
    <submittedName>
        <fullName evidence="1">Uncharacterized protein</fullName>
    </submittedName>
</protein>
<sequence length="158" mass="17983">MNRHDVCSKFFSPGRAIKIGPVPSALKPNIKKTFSAVFGLSKTVWGACAKSRLGQRNELAHHRCHRSWKLQHEIWPCLGSPLESPDKPSQIKESSKDEQTRCLFKIFLAREGDKNWSCPARTQAKYKKDFFGGFWSFKNRLGRLRQKLLGSAKRIGAP</sequence>
<evidence type="ECO:0000313" key="1">
    <source>
        <dbReference type="EMBL" id="SHH74696.1"/>
    </source>
</evidence>
<evidence type="ECO:0000313" key="2">
    <source>
        <dbReference type="Proteomes" id="UP000184608"/>
    </source>
</evidence>
<dbReference type="AlphaFoldDB" id="A0A1M5VHJ2"/>
<name>A0A1M5VHJ2_9VIBR</name>
<organism evidence="1 2">
    <name type="scientific">Vibrio aerogenes CECT 7868</name>
    <dbReference type="NCBI Taxonomy" id="1216006"/>
    <lineage>
        <taxon>Bacteria</taxon>
        <taxon>Pseudomonadati</taxon>
        <taxon>Pseudomonadota</taxon>
        <taxon>Gammaproteobacteria</taxon>
        <taxon>Vibrionales</taxon>
        <taxon>Vibrionaceae</taxon>
        <taxon>Vibrio</taxon>
    </lineage>
</organism>
<dbReference type="Proteomes" id="UP000184608">
    <property type="component" value="Unassembled WGS sequence"/>
</dbReference>
<keyword evidence="2" id="KW-1185">Reference proteome</keyword>
<proteinExistence type="predicted"/>
<accession>A0A1M5VHJ2</accession>
<dbReference type="RefSeq" id="WP_073602164.1">
    <property type="nucleotide sequence ID" value="NZ_FQXZ01000005.1"/>
</dbReference>